<reference evidence="2 3" key="1">
    <citation type="submission" date="2016-09" db="EMBL/GenBank/DDBJ databases">
        <title>Extensive genetic diversity and differential bi-allelic expression allows diatom success in the polar Southern Ocean.</title>
        <authorList>
            <consortium name="DOE Joint Genome Institute"/>
            <person name="Mock T."/>
            <person name="Otillar R.P."/>
            <person name="Strauss J."/>
            <person name="Dupont C."/>
            <person name="Frickenhaus S."/>
            <person name="Maumus F."/>
            <person name="Mcmullan M."/>
            <person name="Sanges R."/>
            <person name="Schmutz J."/>
            <person name="Toseland A."/>
            <person name="Valas R."/>
            <person name="Veluchamy A."/>
            <person name="Ward B.J."/>
            <person name="Allen A."/>
            <person name="Barry K."/>
            <person name="Falciatore A."/>
            <person name="Ferrante M."/>
            <person name="Fortunato A.E."/>
            <person name="Gloeckner G."/>
            <person name="Gruber A."/>
            <person name="Hipkin R."/>
            <person name="Janech M."/>
            <person name="Kroth P."/>
            <person name="Leese F."/>
            <person name="Lindquist E."/>
            <person name="Lyon B.R."/>
            <person name="Martin J."/>
            <person name="Mayer C."/>
            <person name="Parker M."/>
            <person name="Quesneville H."/>
            <person name="Raymond J."/>
            <person name="Uhlig C."/>
            <person name="Valentin K.U."/>
            <person name="Worden A.Z."/>
            <person name="Armbrust E.V."/>
            <person name="Bowler C."/>
            <person name="Green B."/>
            <person name="Moulton V."/>
            <person name="Van Oosterhout C."/>
            <person name="Grigoriev I."/>
        </authorList>
    </citation>
    <scope>NUCLEOTIDE SEQUENCE [LARGE SCALE GENOMIC DNA]</scope>
    <source>
        <strain evidence="2 3">CCMP1102</strain>
    </source>
</reference>
<organism evidence="2 3">
    <name type="scientific">Fragilariopsis cylindrus CCMP1102</name>
    <dbReference type="NCBI Taxonomy" id="635003"/>
    <lineage>
        <taxon>Eukaryota</taxon>
        <taxon>Sar</taxon>
        <taxon>Stramenopiles</taxon>
        <taxon>Ochrophyta</taxon>
        <taxon>Bacillariophyta</taxon>
        <taxon>Bacillariophyceae</taxon>
        <taxon>Bacillariophycidae</taxon>
        <taxon>Bacillariales</taxon>
        <taxon>Bacillariaceae</taxon>
        <taxon>Fragilariopsis</taxon>
    </lineage>
</organism>
<evidence type="ECO:0000256" key="1">
    <source>
        <dbReference type="SAM" id="MobiDB-lite"/>
    </source>
</evidence>
<evidence type="ECO:0000313" key="2">
    <source>
        <dbReference type="EMBL" id="OEU19200.1"/>
    </source>
</evidence>
<protein>
    <submittedName>
        <fullName evidence="2">Uncharacterized protein</fullName>
    </submittedName>
</protein>
<dbReference type="EMBL" id="KV784356">
    <property type="protein sequence ID" value="OEU19200.1"/>
    <property type="molecule type" value="Genomic_DNA"/>
</dbReference>
<dbReference type="KEGG" id="fcy:FRACYDRAFT_237492"/>
<sequence length="341" mass="37862">MPLYDLSIAPSTRSSVSPSASPFEQPSFGPTIDCSNDLDFRFEGDSLRTCDAYVAFKPVKRCEKIQPGSGGEKVRKFCPGTCKKKCKKQRDEVTSAPSAVPNFDCSDDISFRFEGNPSRTCDSYVAIKPIKRCQKIQPESGGKKVRNFCPSVCKSNCKRRRGPCENLGSFRFEGNSSRTCDSYVAMKPIKRCAKIQPKSGGKKVSEFCPSTCKKKCKKPRGKCEDLITFKFQGNPEFTCDLYVAEKPFKRCKKEVEGTEDENVNSCRGQHASSVVVVLTSVTTVKVDDPISDHSSSNSKTFLSSSSSTTSVHFVIAIHFCEFHLMVWCVHAFLESNAKWAL</sequence>
<dbReference type="AlphaFoldDB" id="A0A1E7FM15"/>
<dbReference type="InParanoid" id="A0A1E7FM15"/>
<evidence type="ECO:0000313" key="3">
    <source>
        <dbReference type="Proteomes" id="UP000095751"/>
    </source>
</evidence>
<dbReference type="OrthoDB" id="57213at2759"/>
<feature type="region of interest" description="Disordered" evidence="1">
    <location>
        <begin position="9"/>
        <end position="28"/>
    </location>
</feature>
<accession>A0A1E7FM15</accession>
<name>A0A1E7FM15_9STRA</name>
<feature type="compositionally biased region" description="Low complexity" evidence="1">
    <location>
        <begin position="9"/>
        <end position="22"/>
    </location>
</feature>
<proteinExistence type="predicted"/>
<gene>
    <name evidence="2" type="ORF">FRACYDRAFT_237492</name>
</gene>
<keyword evidence="3" id="KW-1185">Reference proteome</keyword>
<dbReference type="Proteomes" id="UP000095751">
    <property type="component" value="Unassembled WGS sequence"/>
</dbReference>